<organism evidence="16 17">
    <name type="scientific">Ciona intestinalis</name>
    <name type="common">Transparent sea squirt</name>
    <name type="synonym">Ascidia intestinalis</name>
    <dbReference type="NCBI Taxonomy" id="7719"/>
    <lineage>
        <taxon>Eukaryota</taxon>
        <taxon>Metazoa</taxon>
        <taxon>Chordata</taxon>
        <taxon>Tunicata</taxon>
        <taxon>Ascidiacea</taxon>
        <taxon>Phlebobranchia</taxon>
        <taxon>Cionidae</taxon>
        <taxon>Ciona</taxon>
    </lineage>
</organism>
<dbReference type="Proteomes" id="UP000008144">
    <property type="component" value="Unassembled WGS sequence"/>
</dbReference>
<dbReference type="PIRSF" id="PIRSF000948">
    <property type="entry name" value="Sphingomy_PDE"/>
    <property type="match status" value="1"/>
</dbReference>
<keyword evidence="5" id="KW-0732">Signal</keyword>
<dbReference type="CDD" id="cd00842">
    <property type="entry name" value="MPP_ASMase"/>
    <property type="match status" value="1"/>
</dbReference>
<dbReference type="PROSITE" id="PS50015">
    <property type="entry name" value="SAP_B"/>
    <property type="match status" value="1"/>
</dbReference>
<evidence type="ECO:0000256" key="9">
    <source>
        <dbReference type="ARBA" id="ARBA00023180"/>
    </source>
</evidence>
<keyword evidence="9" id="KW-0325">Glycoprotein</keyword>
<comment type="cofactor">
    <cofactor evidence="12">
        <name>Zn(2+)</name>
        <dbReference type="ChEBI" id="CHEBI:29105"/>
    </cofactor>
    <text evidence="12">Binds 2 Zn(2+) ions per subunit.</text>
</comment>
<dbReference type="FunFam" id="3.60.21.10:FF:000092">
    <property type="entry name" value="Sphingomyelin phosphodiesterase"/>
    <property type="match status" value="1"/>
</dbReference>
<comment type="function">
    <text evidence="11">Converts sphingomyelin to ceramide.</text>
</comment>
<feature type="binding site" evidence="12">
    <location>
        <position position="452"/>
    </location>
    <ligand>
        <name>Zn(2+)</name>
        <dbReference type="ChEBI" id="CHEBI:29105"/>
        <label>2</label>
    </ligand>
</feature>
<dbReference type="OMA" id="ETSIYGM"/>
<comment type="similarity">
    <text evidence="2 11">Belongs to the acid sphingomyelinase family.</text>
</comment>
<dbReference type="InterPro" id="IPR029052">
    <property type="entry name" value="Metallo-depent_PP-like"/>
</dbReference>
<dbReference type="GO" id="GO:0006685">
    <property type="term" value="P:sphingomyelin catabolic process"/>
    <property type="evidence" value="ECO:0007669"/>
    <property type="project" value="UniProtKB-UniRule"/>
</dbReference>
<keyword evidence="14" id="KW-0472">Membrane</keyword>
<feature type="binding site" evidence="12">
    <location>
        <position position="270"/>
    </location>
    <ligand>
        <name>Zn(2+)</name>
        <dbReference type="ChEBI" id="CHEBI:29105"/>
        <label>2</label>
    </ligand>
</feature>
<dbReference type="GO" id="GO:0016020">
    <property type="term" value="C:membrane"/>
    <property type="evidence" value="ECO:0007669"/>
    <property type="project" value="GOC"/>
</dbReference>
<keyword evidence="8 13" id="KW-1015">Disulfide bond</keyword>
<dbReference type="Pfam" id="PF19272">
    <property type="entry name" value="ASMase_C"/>
    <property type="match status" value="1"/>
</dbReference>
<keyword evidence="6 11" id="KW-0378">Hydrolase</keyword>
<dbReference type="Gene3D" id="3.60.21.10">
    <property type="match status" value="2"/>
</dbReference>
<feature type="disulfide bond" evidence="13">
    <location>
        <begin position="578"/>
        <end position="582"/>
    </location>
</feature>
<dbReference type="Pfam" id="PF00149">
    <property type="entry name" value="Metallophos"/>
    <property type="match status" value="1"/>
</dbReference>
<evidence type="ECO:0000256" key="11">
    <source>
        <dbReference type="PIRNR" id="PIRNR000948"/>
    </source>
</evidence>
<keyword evidence="3" id="KW-0964">Secreted</keyword>
<keyword evidence="4 12" id="KW-0479">Metal-binding</keyword>
<dbReference type="GO" id="GO:0016798">
    <property type="term" value="F:hydrolase activity, acting on glycosyl bonds"/>
    <property type="evidence" value="ECO:0007669"/>
    <property type="project" value="UniProtKB-KW"/>
</dbReference>
<dbReference type="GO" id="GO:0046513">
    <property type="term" value="P:ceramide biosynthetic process"/>
    <property type="evidence" value="ECO:0007669"/>
    <property type="project" value="UniProtKB-ARBA"/>
</dbReference>
<dbReference type="InterPro" id="IPR041805">
    <property type="entry name" value="ASMase/PPN1_MPP"/>
</dbReference>
<reference evidence="16" key="2">
    <citation type="submission" date="2025-08" db="UniProtKB">
        <authorList>
            <consortium name="Ensembl"/>
        </authorList>
    </citation>
    <scope>IDENTIFICATION</scope>
</reference>
<evidence type="ECO:0000313" key="17">
    <source>
        <dbReference type="Proteomes" id="UP000008144"/>
    </source>
</evidence>
<dbReference type="AlphaFoldDB" id="F6ZYB8"/>
<accession>F6ZYB8</accession>
<dbReference type="GeneTree" id="ENSGT00950000183182"/>
<evidence type="ECO:0000256" key="10">
    <source>
        <dbReference type="ARBA" id="ARBA00047268"/>
    </source>
</evidence>
<keyword evidence="17" id="KW-1185">Reference proteome</keyword>
<feature type="disulfide bond" evidence="13">
    <location>
        <begin position="220"/>
        <end position="243"/>
    </location>
</feature>
<dbReference type="PANTHER" id="PTHR10340">
    <property type="entry name" value="SPHINGOMYELIN PHOSPHODIESTERASE"/>
    <property type="match status" value="1"/>
</dbReference>
<feature type="binding site" evidence="12">
    <location>
        <position position="417"/>
    </location>
    <ligand>
        <name>Zn(2+)</name>
        <dbReference type="ChEBI" id="CHEBI:29105"/>
        <label>2</label>
    </ligand>
</feature>
<keyword evidence="7 12" id="KW-0862">Zinc</keyword>
<feature type="binding site" evidence="12">
    <location>
        <position position="270"/>
    </location>
    <ligand>
        <name>Zn(2+)</name>
        <dbReference type="ChEBI" id="CHEBI:29105"/>
        <label>1</label>
    </ligand>
</feature>
<keyword evidence="14" id="KW-0812">Transmembrane</keyword>
<feature type="binding site" evidence="12">
    <location>
        <position position="199"/>
    </location>
    <ligand>
        <name>Zn(2+)</name>
        <dbReference type="ChEBI" id="CHEBI:29105"/>
        <label>1</label>
    </ligand>
</feature>
<comment type="catalytic activity">
    <reaction evidence="10">
        <text>a sphingomyelin + H2O = phosphocholine + an N-acylsphing-4-enine + H(+)</text>
        <dbReference type="Rhea" id="RHEA:19253"/>
        <dbReference type="ChEBI" id="CHEBI:15377"/>
        <dbReference type="ChEBI" id="CHEBI:15378"/>
        <dbReference type="ChEBI" id="CHEBI:17636"/>
        <dbReference type="ChEBI" id="CHEBI:52639"/>
        <dbReference type="ChEBI" id="CHEBI:295975"/>
        <dbReference type="EC" id="3.1.4.12"/>
    </reaction>
    <physiologicalReaction direction="left-to-right" evidence="10">
        <dbReference type="Rhea" id="RHEA:19254"/>
    </physiologicalReaction>
</comment>
<evidence type="ECO:0000256" key="1">
    <source>
        <dbReference type="ARBA" id="ARBA00004613"/>
    </source>
</evidence>
<dbReference type="InterPro" id="IPR011160">
    <property type="entry name" value="Sphingomy_PDE"/>
</dbReference>
<evidence type="ECO:0000256" key="13">
    <source>
        <dbReference type="PIRSR" id="PIRSR000948-2"/>
    </source>
</evidence>
<dbReference type="GO" id="GO:0004767">
    <property type="term" value="F:sphingomyelin phosphodiesterase activity"/>
    <property type="evidence" value="ECO:0007669"/>
    <property type="project" value="UniProtKB-UniRule"/>
</dbReference>
<evidence type="ECO:0000256" key="3">
    <source>
        <dbReference type="ARBA" id="ARBA00022525"/>
    </source>
</evidence>
<dbReference type="PANTHER" id="PTHR10340:SF58">
    <property type="entry name" value="SPHINGOMYELIN PHOSPHODIESTERASE A"/>
    <property type="match status" value="1"/>
</dbReference>
<keyword evidence="14" id="KW-1133">Transmembrane helix</keyword>
<dbReference type="GO" id="GO:0046872">
    <property type="term" value="F:metal ion binding"/>
    <property type="evidence" value="ECO:0007669"/>
    <property type="project" value="UniProtKB-KW"/>
</dbReference>
<feature type="disulfide bond" evidence="13">
    <location>
        <begin position="84"/>
        <end position="150"/>
    </location>
</feature>
<feature type="binding site" evidence="12">
    <location>
        <position position="201"/>
    </location>
    <ligand>
        <name>Zn(2+)</name>
        <dbReference type="ChEBI" id="CHEBI:29105"/>
        <label>1</label>
    </ligand>
</feature>
<dbReference type="InParanoid" id="F6ZYB8"/>
<dbReference type="GO" id="GO:0005576">
    <property type="term" value="C:extracellular region"/>
    <property type="evidence" value="ECO:0007669"/>
    <property type="project" value="UniProtKB-SubCell"/>
</dbReference>
<reference evidence="16" key="3">
    <citation type="submission" date="2025-09" db="UniProtKB">
        <authorList>
            <consortium name="Ensembl"/>
        </authorList>
    </citation>
    <scope>IDENTIFICATION</scope>
</reference>
<evidence type="ECO:0000256" key="7">
    <source>
        <dbReference type="ARBA" id="ARBA00022833"/>
    </source>
</evidence>
<evidence type="ECO:0000256" key="12">
    <source>
        <dbReference type="PIRSR" id="PIRSR000948-1"/>
    </source>
</evidence>
<evidence type="ECO:0000256" key="14">
    <source>
        <dbReference type="SAM" id="Phobius"/>
    </source>
</evidence>
<evidence type="ECO:0000256" key="5">
    <source>
        <dbReference type="ARBA" id="ARBA00022729"/>
    </source>
</evidence>
<dbReference type="InterPro" id="IPR004843">
    <property type="entry name" value="Calcineurin-like_PHP"/>
</dbReference>
<name>F6ZYB8_CIOIN</name>
<evidence type="ECO:0000313" key="16">
    <source>
        <dbReference type="Ensembl" id="ENSCINP00000005699.3"/>
    </source>
</evidence>
<feature type="transmembrane region" description="Helical" evidence="14">
    <location>
        <begin position="12"/>
        <end position="34"/>
    </location>
</feature>
<feature type="disulfide bond" evidence="13">
    <location>
        <begin position="377"/>
        <end position="426"/>
    </location>
</feature>
<evidence type="ECO:0000256" key="2">
    <source>
        <dbReference type="ARBA" id="ARBA00008234"/>
    </source>
</evidence>
<dbReference type="InterPro" id="IPR045473">
    <property type="entry name" value="ASM_C"/>
</dbReference>
<proteinExistence type="inferred from homology"/>
<feature type="disulfide bond" evidence="13">
    <location>
        <begin position="214"/>
        <end position="219"/>
    </location>
</feature>
<feature type="domain" description="Saposin B-type" evidence="15">
    <location>
        <begin position="77"/>
        <end position="162"/>
    </location>
</feature>
<evidence type="ECO:0000256" key="6">
    <source>
        <dbReference type="ARBA" id="ARBA00022801"/>
    </source>
</evidence>
<dbReference type="HOGENOM" id="CLU_014743_3_0_1"/>
<protein>
    <recommendedName>
        <fullName evidence="11">Sphingomyelin phosphodiesterase</fullName>
    </recommendedName>
</protein>
<feature type="binding site" evidence="12">
    <location>
        <position position="454"/>
    </location>
    <ligand>
        <name>Zn(2+)</name>
        <dbReference type="ChEBI" id="CHEBI:29105"/>
        <label>1</label>
    </ligand>
</feature>
<feature type="binding site" evidence="12">
    <location>
        <position position="310"/>
    </location>
    <ligand>
        <name>Zn(2+)</name>
        <dbReference type="ChEBI" id="CHEBI:29105"/>
        <label>2</label>
    </ligand>
</feature>
<evidence type="ECO:0000259" key="15">
    <source>
        <dbReference type="PROSITE" id="PS50015"/>
    </source>
</evidence>
<sequence>NCGNKVSTYTSIMMQQLIVIVVSYITIGNCLPILQNNRLHFTPSSGGKSTNHINEINDALNNAPLFTKQFNKANPLSSLECTACKVALDAALWKYRTPNGTYPGLPGFIITLCKYLKIETNSVCEGMIHELQNETLFLLNKLQLTGSQLCGLIFPTSCPANDLSWNNNKWVVPIPKSHKGKHRVSPKNSKELKVLQISDIHIDLLYKPGSAANCKEPLCCRDNNGEVGQDKVTAGYWGTAAACDTPYWTLENLLQRASEDKFDYIIWTGDLPAHNDWSQTREGQIKLLSNLTNLLTHYFPNTPVYPSLGNHESNPVNSFPPNYVKGVNNISWLYEALAKAWSPWLPHDAITTVRESGFYTTLVKPGLRIVSMNMNYCNTENFWMLLDPVDPNGELAWLVKTLDGAEEKGEVVHIIGHIPPSMTGDCLKVWRNNYHDIISRYRDIIMAQFYGHTHKDEIEIQYNDSSLAHPVSMAYIAPSVTTYTKLFPSYRTYSMDGNSWRVLDHSTYTLNLTEANTQGASPVWKLEYSARAEYNLTSLDLKSWHELYRSWVNDSDQSKTFQKYYTNFYKGNPPNKECDGDCKMRFLCGIQTGNYTSPC</sequence>
<dbReference type="Ensembl" id="ENSCINT00000005699.3">
    <property type="protein sequence ID" value="ENSCINP00000005699.3"/>
    <property type="gene ID" value="ENSCING00000002789.3"/>
</dbReference>
<feature type="disulfide bond" evidence="13">
    <location>
        <begin position="81"/>
        <end position="158"/>
    </location>
</feature>
<keyword evidence="11" id="KW-0326">Glycosidase</keyword>
<reference evidence="17" key="1">
    <citation type="journal article" date="2002" name="Science">
        <title>The draft genome of Ciona intestinalis: insights into chordate and vertebrate origins.</title>
        <authorList>
            <person name="Dehal P."/>
            <person name="Satou Y."/>
            <person name="Campbell R.K."/>
            <person name="Chapman J."/>
            <person name="Degnan B."/>
            <person name="De Tomaso A."/>
            <person name="Davidson B."/>
            <person name="Di Gregorio A."/>
            <person name="Gelpke M."/>
            <person name="Goodstein D.M."/>
            <person name="Harafuji N."/>
            <person name="Hastings K.E."/>
            <person name="Ho I."/>
            <person name="Hotta K."/>
            <person name="Huang W."/>
            <person name="Kawashima T."/>
            <person name="Lemaire P."/>
            <person name="Martinez D."/>
            <person name="Meinertzhagen I.A."/>
            <person name="Necula S."/>
            <person name="Nonaka M."/>
            <person name="Putnam N."/>
            <person name="Rash S."/>
            <person name="Saiga H."/>
            <person name="Satake M."/>
            <person name="Terry A."/>
            <person name="Yamada L."/>
            <person name="Wang H.G."/>
            <person name="Awazu S."/>
            <person name="Azumi K."/>
            <person name="Boore J."/>
            <person name="Branno M."/>
            <person name="Chin-Bow S."/>
            <person name="DeSantis R."/>
            <person name="Doyle S."/>
            <person name="Francino P."/>
            <person name="Keys D.N."/>
            <person name="Haga S."/>
            <person name="Hayashi H."/>
            <person name="Hino K."/>
            <person name="Imai K.S."/>
            <person name="Inaba K."/>
            <person name="Kano S."/>
            <person name="Kobayashi K."/>
            <person name="Kobayashi M."/>
            <person name="Lee B.I."/>
            <person name="Makabe K.W."/>
            <person name="Manohar C."/>
            <person name="Matassi G."/>
            <person name="Medina M."/>
            <person name="Mochizuki Y."/>
            <person name="Mount S."/>
            <person name="Morishita T."/>
            <person name="Miura S."/>
            <person name="Nakayama A."/>
            <person name="Nishizaka S."/>
            <person name="Nomoto H."/>
            <person name="Ohta F."/>
            <person name="Oishi K."/>
            <person name="Rigoutsos I."/>
            <person name="Sano M."/>
            <person name="Sasaki A."/>
            <person name="Sasakura Y."/>
            <person name="Shoguchi E."/>
            <person name="Shin-i T."/>
            <person name="Spagnuolo A."/>
            <person name="Stainier D."/>
            <person name="Suzuki M.M."/>
            <person name="Tassy O."/>
            <person name="Takatori N."/>
            <person name="Tokuoka M."/>
            <person name="Yagi K."/>
            <person name="Yoshizaki F."/>
            <person name="Wada S."/>
            <person name="Zhang C."/>
            <person name="Hyatt P.D."/>
            <person name="Larimer F."/>
            <person name="Detter C."/>
            <person name="Doggett N."/>
            <person name="Glavina T."/>
            <person name="Hawkins T."/>
            <person name="Richardson P."/>
            <person name="Lucas S."/>
            <person name="Kohara Y."/>
            <person name="Levine M."/>
            <person name="Satoh N."/>
            <person name="Rokhsar D.S."/>
        </authorList>
    </citation>
    <scope>NUCLEOTIDE SEQUENCE [LARGE SCALE GENOMIC DNA]</scope>
</reference>
<evidence type="ECO:0000256" key="4">
    <source>
        <dbReference type="ARBA" id="ARBA00022723"/>
    </source>
</evidence>
<evidence type="ECO:0000256" key="8">
    <source>
        <dbReference type="ARBA" id="ARBA00023157"/>
    </source>
</evidence>
<comment type="subcellular location">
    <subcellularLocation>
        <location evidence="1">Secreted</location>
    </subcellularLocation>
</comment>
<dbReference type="STRING" id="7719.ENSCINP00000005699"/>
<feature type="disulfide bond" evidence="13">
    <location>
        <begin position="113"/>
        <end position="124"/>
    </location>
</feature>
<dbReference type="InterPro" id="IPR008139">
    <property type="entry name" value="SaposinB_dom"/>
</dbReference>
<dbReference type="SUPFAM" id="SSF56300">
    <property type="entry name" value="Metallo-dependent phosphatases"/>
    <property type="match status" value="1"/>
</dbReference>